<organism evidence="2">
    <name type="scientific">uncultured bacterium</name>
    <name type="common">gcode 4</name>
    <dbReference type="NCBI Taxonomy" id="1234023"/>
    <lineage>
        <taxon>Bacteria</taxon>
        <taxon>environmental samples</taxon>
    </lineage>
</organism>
<keyword evidence="1" id="KW-0812">Transmembrane</keyword>
<evidence type="ECO:0000313" key="2">
    <source>
        <dbReference type="EMBL" id="EKD29682.1"/>
    </source>
</evidence>
<sequence length="151" mass="17045">MTNNKTEVLGPHYLIEHPKEWAEKTGFALKMNAILLATLTASFGVLFLEGILFSINVQYTVHLLETWILFTAIITVLHSFISHAFDEKARLLASCIVVLLFTFITLGSLSYLGNPQFSGELPERLLLIGKVAFVNWMINYIFVLPLRKMDG</sequence>
<evidence type="ECO:0000256" key="1">
    <source>
        <dbReference type="SAM" id="Phobius"/>
    </source>
</evidence>
<dbReference type="AlphaFoldDB" id="K1XWV3"/>
<feature type="transmembrane region" description="Helical" evidence="1">
    <location>
        <begin position="92"/>
        <end position="113"/>
    </location>
</feature>
<keyword evidence="1" id="KW-1133">Transmembrane helix</keyword>
<proteinExistence type="predicted"/>
<feature type="transmembrane region" description="Helical" evidence="1">
    <location>
        <begin position="67"/>
        <end position="85"/>
    </location>
</feature>
<name>K1XWV3_9BACT</name>
<reference evidence="2" key="1">
    <citation type="journal article" date="2012" name="Science">
        <title>Fermentation, hydrogen, and sulfur metabolism in multiple uncultivated bacterial phyla.</title>
        <authorList>
            <person name="Wrighton K.C."/>
            <person name="Thomas B.C."/>
            <person name="Sharon I."/>
            <person name="Miller C.S."/>
            <person name="Castelle C.J."/>
            <person name="VerBerkmoes N.C."/>
            <person name="Wilkins M.J."/>
            <person name="Hettich R.L."/>
            <person name="Lipton M.S."/>
            <person name="Williams K.H."/>
            <person name="Long P.E."/>
            <person name="Banfield J.F."/>
        </authorList>
    </citation>
    <scope>NUCLEOTIDE SEQUENCE [LARGE SCALE GENOMIC DNA]</scope>
</reference>
<feature type="transmembrane region" description="Helical" evidence="1">
    <location>
        <begin position="125"/>
        <end position="146"/>
    </location>
</feature>
<accession>K1XWV3</accession>
<comment type="caution">
    <text evidence="2">The sequence shown here is derived from an EMBL/GenBank/DDBJ whole genome shotgun (WGS) entry which is preliminary data.</text>
</comment>
<keyword evidence="1" id="KW-0472">Membrane</keyword>
<dbReference type="EMBL" id="AMFJ01034318">
    <property type="protein sequence ID" value="EKD29682.1"/>
    <property type="molecule type" value="Genomic_DNA"/>
</dbReference>
<gene>
    <name evidence="2" type="ORF">ACD_78C00318G0002</name>
</gene>
<feature type="transmembrane region" description="Helical" evidence="1">
    <location>
        <begin position="33"/>
        <end position="55"/>
    </location>
</feature>
<protein>
    <submittedName>
        <fullName evidence="2">Uncharacterized protein</fullName>
    </submittedName>
</protein>